<name>A0A9D1DNY1_9FIRM</name>
<dbReference type="AlphaFoldDB" id="A0A9D1DNY1"/>
<feature type="domain" description="PPM-type phosphatase" evidence="1">
    <location>
        <begin position="19"/>
        <end position="264"/>
    </location>
</feature>
<dbReference type="InterPro" id="IPR001932">
    <property type="entry name" value="PPM-type_phosphatase-like_dom"/>
</dbReference>
<dbReference type="SUPFAM" id="SSF81606">
    <property type="entry name" value="PP2C-like"/>
    <property type="match status" value="1"/>
</dbReference>
<dbReference type="PROSITE" id="PS51746">
    <property type="entry name" value="PPM_2"/>
    <property type="match status" value="1"/>
</dbReference>
<evidence type="ECO:0000313" key="2">
    <source>
        <dbReference type="EMBL" id="HIR56276.1"/>
    </source>
</evidence>
<dbReference type="SMART" id="SM00331">
    <property type="entry name" value="PP2C_SIG"/>
    <property type="match status" value="1"/>
</dbReference>
<dbReference type="SMART" id="SM00332">
    <property type="entry name" value="PP2Cc"/>
    <property type="match status" value="1"/>
</dbReference>
<accession>A0A9D1DNY1</accession>
<evidence type="ECO:0000259" key="1">
    <source>
        <dbReference type="PROSITE" id="PS51746"/>
    </source>
</evidence>
<dbReference type="CDD" id="cd00143">
    <property type="entry name" value="PP2Cc"/>
    <property type="match status" value="1"/>
</dbReference>
<evidence type="ECO:0000313" key="3">
    <source>
        <dbReference type="Proteomes" id="UP000886785"/>
    </source>
</evidence>
<reference evidence="2" key="1">
    <citation type="submission" date="2020-10" db="EMBL/GenBank/DDBJ databases">
        <authorList>
            <person name="Gilroy R."/>
        </authorList>
    </citation>
    <scope>NUCLEOTIDE SEQUENCE</scope>
    <source>
        <strain evidence="2">ChiSjej1B19-7085</strain>
    </source>
</reference>
<proteinExistence type="predicted"/>
<dbReference type="Gene3D" id="3.60.40.10">
    <property type="entry name" value="PPM-type phosphatase domain"/>
    <property type="match status" value="1"/>
</dbReference>
<organism evidence="2 3">
    <name type="scientific">Candidatus Gallacutalibacter pullicola</name>
    <dbReference type="NCBI Taxonomy" id="2840830"/>
    <lineage>
        <taxon>Bacteria</taxon>
        <taxon>Bacillati</taxon>
        <taxon>Bacillota</taxon>
        <taxon>Clostridia</taxon>
        <taxon>Eubacteriales</taxon>
        <taxon>Candidatus Gallacutalibacter</taxon>
    </lineage>
</organism>
<gene>
    <name evidence="2" type="ORF">IAA54_01270</name>
</gene>
<comment type="caution">
    <text evidence="2">The sequence shown here is derived from an EMBL/GenBank/DDBJ whole genome shotgun (WGS) entry which is preliminary data.</text>
</comment>
<dbReference type="InterPro" id="IPR036457">
    <property type="entry name" value="PPM-type-like_dom_sf"/>
</dbReference>
<sequence length="266" mass="29318">MKWPFFQKKTRSLPVRRLSYQAANLQGIGTRTRQEDSFAFANAMDVTAMRRDGLLAVVADGMGGMEDGDLVSQAAVSLLLKEFASRDRNIPIGRWLHSSFGRIGEELSRRFGERGGTTMAACVLFEERLYWASVGDSFLFLGRGEGLYRLNRDQNVRTQRYTQAVRNGMLEAQDTGSGSEENCLSAFLGSSMPQEIEYSLRPLALEEGDRLLLCSDGIGSILPEEELLRCLQEDPPAACAQIGAAVAAAAREHQDNYTALVLSCGY</sequence>
<dbReference type="Pfam" id="PF13672">
    <property type="entry name" value="PP2C_2"/>
    <property type="match status" value="1"/>
</dbReference>
<dbReference type="Proteomes" id="UP000886785">
    <property type="component" value="Unassembled WGS sequence"/>
</dbReference>
<protein>
    <submittedName>
        <fullName evidence="2">Serine/threonine-protein phosphatase</fullName>
    </submittedName>
</protein>
<reference evidence="2" key="2">
    <citation type="journal article" date="2021" name="PeerJ">
        <title>Extensive microbial diversity within the chicken gut microbiome revealed by metagenomics and culture.</title>
        <authorList>
            <person name="Gilroy R."/>
            <person name="Ravi A."/>
            <person name="Getino M."/>
            <person name="Pursley I."/>
            <person name="Horton D.L."/>
            <person name="Alikhan N.F."/>
            <person name="Baker D."/>
            <person name="Gharbi K."/>
            <person name="Hall N."/>
            <person name="Watson M."/>
            <person name="Adriaenssens E.M."/>
            <person name="Foster-Nyarko E."/>
            <person name="Jarju S."/>
            <person name="Secka A."/>
            <person name="Antonio M."/>
            <person name="Oren A."/>
            <person name="Chaudhuri R.R."/>
            <person name="La Ragione R."/>
            <person name="Hildebrand F."/>
            <person name="Pallen M.J."/>
        </authorList>
    </citation>
    <scope>NUCLEOTIDE SEQUENCE</scope>
    <source>
        <strain evidence="2">ChiSjej1B19-7085</strain>
    </source>
</reference>
<dbReference type="EMBL" id="DVHF01000013">
    <property type="protein sequence ID" value="HIR56276.1"/>
    <property type="molecule type" value="Genomic_DNA"/>
</dbReference>